<protein>
    <recommendedName>
        <fullName evidence="3 10">Gluconokinase</fullName>
        <ecNumber evidence="3 10">2.7.1.12</ecNumber>
    </recommendedName>
</protein>
<dbReference type="NCBIfam" id="TIGR01313">
    <property type="entry name" value="therm_gnt_kin"/>
    <property type="match status" value="1"/>
</dbReference>
<evidence type="ECO:0000256" key="7">
    <source>
        <dbReference type="ARBA" id="ARBA00022840"/>
    </source>
</evidence>
<dbReference type="Gene3D" id="3.40.50.300">
    <property type="entry name" value="P-loop containing nucleotide triphosphate hydrolases"/>
    <property type="match status" value="1"/>
</dbReference>
<sequence>MATENGPRHVVVMGVSGSGKSTVAGMLRERTGWEFAEADDCHPQANIDKMAAGTPLTDEDRLPWLKALAAWMAERGRGGRSSIITCSALKRSYRDLLREAGDVTFAHLDGTEDVLSGRMSGRSGHFMPSSLLRSQLDTLEALGRDERGLVLDVRRSPEDITEEILRHLDLAPGESTAD</sequence>
<evidence type="ECO:0000256" key="2">
    <source>
        <dbReference type="ARBA" id="ARBA00008420"/>
    </source>
</evidence>
<evidence type="ECO:0000256" key="3">
    <source>
        <dbReference type="ARBA" id="ARBA00012054"/>
    </source>
</evidence>
<keyword evidence="4 10" id="KW-0808">Transferase</keyword>
<proteinExistence type="inferred from homology"/>
<dbReference type="Proteomes" id="UP000004367">
    <property type="component" value="Unassembled WGS sequence"/>
</dbReference>
<evidence type="ECO:0000313" key="11">
    <source>
        <dbReference type="EMBL" id="GAB48202.1"/>
    </source>
</evidence>
<dbReference type="SUPFAM" id="SSF52540">
    <property type="entry name" value="P-loop containing nucleoside triphosphate hydrolases"/>
    <property type="match status" value="1"/>
</dbReference>
<dbReference type="RefSeq" id="WP_009482100.1">
    <property type="nucleotide sequence ID" value="NZ_BAFE01000047.1"/>
</dbReference>
<dbReference type="GO" id="GO:0005737">
    <property type="term" value="C:cytoplasm"/>
    <property type="evidence" value="ECO:0007669"/>
    <property type="project" value="TreeGrafter"/>
</dbReference>
<evidence type="ECO:0000256" key="9">
    <source>
        <dbReference type="ARBA" id="ARBA00048090"/>
    </source>
</evidence>
<accession>H5UR44</accession>
<organism evidence="11 12">
    <name type="scientific">Mobilicoccus pelagius NBRC 104925</name>
    <dbReference type="NCBI Taxonomy" id="1089455"/>
    <lineage>
        <taxon>Bacteria</taxon>
        <taxon>Bacillati</taxon>
        <taxon>Actinomycetota</taxon>
        <taxon>Actinomycetes</taxon>
        <taxon>Micrococcales</taxon>
        <taxon>Dermatophilaceae</taxon>
        <taxon>Mobilicoccus</taxon>
    </lineage>
</organism>
<dbReference type="EMBL" id="BAFE01000047">
    <property type="protein sequence ID" value="GAB48202.1"/>
    <property type="molecule type" value="Genomic_DNA"/>
</dbReference>
<dbReference type="GO" id="GO:0005524">
    <property type="term" value="F:ATP binding"/>
    <property type="evidence" value="ECO:0007669"/>
    <property type="project" value="UniProtKB-KW"/>
</dbReference>
<evidence type="ECO:0000256" key="5">
    <source>
        <dbReference type="ARBA" id="ARBA00022741"/>
    </source>
</evidence>
<evidence type="ECO:0000256" key="1">
    <source>
        <dbReference type="ARBA" id="ARBA00004761"/>
    </source>
</evidence>
<name>H5UR44_9MICO</name>
<dbReference type="Pfam" id="PF13671">
    <property type="entry name" value="AAA_33"/>
    <property type="match status" value="1"/>
</dbReference>
<keyword evidence="6 10" id="KW-0418">Kinase</keyword>
<evidence type="ECO:0000256" key="4">
    <source>
        <dbReference type="ARBA" id="ARBA00022679"/>
    </source>
</evidence>
<dbReference type="AlphaFoldDB" id="H5UR44"/>
<evidence type="ECO:0000256" key="8">
    <source>
        <dbReference type="ARBA" id="ARBA00023064"/>
    </source>
</evidence>
<keyword evidence="5 10" id="KW-0547">Nucleotide-binding</keyword>
<evidence type="ECO:0000256" key="6">
    <source>
        <dbReference type="ARBA" id="ARBA00022777"/>
    </source>
</evidence>
<dbReference type="STRING" id="1089455.MOPEL_067_00510"/>
<dbReference type="EC" id="2.7.1.12" evidence="3 10"/>
<keyword evidence="8" id="KW-0311">Gluconate utilization</keyword>
<gene>
    <name evidence="11" type="primary">gntK</name>
    <name evidence="11" type="ORF">MOPEL_067_00510</name>
</gene>
<dbReference type="InterPro" id="IPR027417">
    <property type="entry name" value="P-loop_NTPase"/>
</dbReference>
<comment type="similarity">
    <text evidence="2 10">Belongs to the gluconokinase GntK/GntV family.</text>
</comment>
<dbReference type="InterPro" id="IPR006001">
    <property type="entry name" value="Therm_gnt_kin"/>
</dbReference>
<dbReference type="GO" id="GO:0019521">
    <property type="term" value="P:D-gluconate metabolic process"/>
    <property type="evidence" value="ECO:0007669"/>
    <property type="project" value="UniProtKB-KW"/>
</dbReference>
<comment type="pathway">
    <text evidence="1">Carbohydrate acid metabolism.</text>
</comment>
<comment type="catalytic activity">
    <reaction evidence="9 10">
        <text>D-gluconate + ATP = 6-phospho-D-gluconate + ADP + H(+)</text>
        <dbReference type="Rhea" id="RHEA:19433"/>
        <dbReference type="ChEBI" id="CHEBI:15378"/>
        <dbReference type="ChEBI" id="CHEBI:18391"/>
        <dbReference type="ChEBI" id="CHEBI:30616"/>
        <dbReference type="ChEBI" id="CHEBI:58759"/>
        <dbReference type="ChEBI" id="CHEBI:456216"/>
        <dbReference type="EC" id="2.7.1.12"/>
    </reaction>
</comment>
<evidence type="ECO:0000256" key="10">
    <source>
        <dbReference type="RuleBase" id="RU363066"/>
    </source>
</evidence>
<dbReference type="GO" id="GO:0046316">
    <property type="term" value="F:gluconokinase activity"/>
    <property type="evidence" value="ECO:0007669"/>
    <property type="project" value="UniProtKB-EC"/>
</dbReference>
<dbReference type="PANTHER" id="PTHR43442:SF3">
    <property type="entry name" value="GLUCONOKINASE-RELATED"/>
    <property type="match status" value="1"/>
</dbReference>
<keyword evidence="12" id="KW-1185">Reference proteome</keyword>
<dbReference type="CDD" id="cd02021">
    <property type="entry name" value="GntK"/>
    <property type="match status" value="1"/>
</dbReference>
<evidence type="ECO:0000313" key="12">
    <source>
        <dbReference type="Proteomes" id="UP000004367"/>
    </source>
</evidence>
<dbReference type="eggNOG" id="COG3265">
    <property type="taxonomic scope" value="Bacteria"/>
</dbReference>
<reference evidence="11 12" key="1">
    <citation type="submission" date="2012-02" db="EMBL/GenBank/DDBJ databases">
        <title>Whole genome shotgun sequence of Mobilicoccus pelagius NBRC 104925.</title>
        <authorList>
            <person name="Yoshida Y."/>
            <person name="Hosoyama A."/>
            <person name="Tsuchikane K."/>
            <person name="Katsumata H."/>
            <person name="Yamazaki S."/>
            <person name="Fujita N."/>
        </authorList>
    </citation>
    <scope>NUCLEOTIDE SEQUENCE [LARGE SCALE GENOMIC DNA]</scope>
    <source>
        <strain evidence="11 12">NBRC 104925</strain>
    </source>
</reference>
<dbReference type="OrthoDB" id="9795716at2"/>
<dbReference type="PANTHER" id="PTHR43442">
    <property type="entry name" value="GLUCONOKINASE-RELATED"/>
    <property type="match status" value="1"/>
</dbReference>
<keyword evidence="7 10" id="KW-0067">ATP-binding</keyword>
<comment type="caution">
    <text evidence="11">The sequence shown here is derived from an EMBL/GenBank/DDBJ whole genome shotgun (WGS) entry which is preliminary data.</text>
</comment>
<dbReference type="FunFam" id="3.40.50.300:FF:000522">
    <property type="entry name" value="Gluconokinase"/>
    <property type="match status" value="1"/>
</dbReference>